<accession>Q6BUZ7</accession>
<dbReference type="RefSeq" id="XP_457972.1">
    <property type="nucleotide sequence ID" value="XM_457972.1"/>
</dbReference>
<proteinExistence type="predicted"/>
<sequence length="306" mass="37315">MYEYLLKTNYEFKIKNIIYLIHIHAYNGNFKDFYDLYKYFLENKSDKKYWDQEKYNHEEILRLNNFSILNLCIARGIMFNLNFAIEIYKSDLKFNRRIFTALTQKFIINNILVDSLIENFIPIYLWIPEIPNKETCLYLLNKYPEKYKYQIAIISIIKNWEDIYLKTDIKPEIFIVDLCQNLNRKNMYQDQIIKSKQHDGFYYIMDFSDEIYYTNTTKKFEKTSTDEVKNFILKDRNNDELDETTNTKMNERKLNFNEVTAYDPHELGIYNYSYLNIKEFEKSFLLSVYGNMVSYEYSRRTGDFDD</sequence>
<dbReference type="HOGENOM" id="CLU_909187_0_0_1"/>
<dbReference type="KEGG" id="dha:DEHA2C06600g"/>
<dbReference type="EMBL" id="CR382135">
    <property type="protein sequence ID" value="CAG86030.1"/>
    <property type="molecule type" value="Genomic_DNA"/>
</dbReference>
<evidence type="ECO:0000313" key="2">
    <source>
        <dbReference type="Proteomes" id="UP000000599"/>
    </source>
</evidence>
<name>Q6BUZ7_DEBHA</name>
<dbReference type="GeneID" id="2900506"/>
<dbReference type="Proteomes" id="UP000000599">
    <property type="component" value="Chromosome C"/>
</dbReference>
<keyword evidence="2" id="KW-1185">Reference proteome</keyword>
<dbReference type="InParanoid" id="Q6BUZ7"/>
<reference evidence="1 2" key="1">
    <citation type="journal article" date="2004" name="Nature">
        <title>Genome evolution in yeasts.</title>
        <authorList>
            <consortium name="Genolevures"/>
            <person name="Dujon B."/>
            <person name="Sherman D."/>
            <person name="Fischer G."/>
            <person name="Durrens P."/>
            <person name="Casaregola S."/>
            <person name="Lafontaine I."/>
            <person name="de Montigny J."/>
            <person name="Marck C."/>
            <person name="Neuveglise C."/>
            <person name="Talla E."/>
            <person name="Goffard N."/>
            <person name="Frangeul L."/>
            <person name="Aigle M."/>
            <person name="Anthouard V."/>
            <person name="Babour A."/>
            <person name="Barbe V."/>
            <person name="Barnay S."/>
            <person name="Blanchin S."/>
            <person name="Beckerich J.M."/>
            <person name="Beyne E."/>
            <person name="Bleykasten C."/>
            <person name="Boisrame A."/>
            <person name="Boyer J."/>
            <person name="Cattolico L."/>
            <person name="Confanioleri F."/>
            <person name="de Daruvar A."/>
            <person name="Despons L."/>
            <person name="Fabre E."/>
            <person name="Fairhead C."/>
            <person name="Ferry-Dumazet H."/>
            <person name="Groppi A."/>
            <person name="Hantraye F."/>
            <person name="Hennequin C."/>
            <person name="Jauniaux N."/>
            <person name="Joyet P."/>
            <person name="Kachouri R."/>
            <person name="Kerrest A."/>
            <person name="Koszul R."/>
            <person name="Lemaire M."/>
            <person name="Lesur I."/>
            <person name="Ma L."/>
            <person name="Muller H."/>
            <person name="Nicaud J.M."/>
            <person name="Nikolski M."/>
            <person name="Oztas S."/>
            <person name="Ozier-Kalogeropoulos O."/>
            <person name="Pellenz S."/>
            <person name="Potier S."/>
            <person name="Richard G.F."/>
            <person name="Straub M.L."/>
            <person name="Suleau A."/>
            <person name="Swennene D."/>
            <person name="Tekaia F."/>
            <person name="Wesolowski-Louvel M."/>
            <person name="Westhof E."/>
            <person name="Wirth B."/>
            <person name="Zeniou-Meyer M."/>
            <person name="Zivanovic I."/>
            <person name="Bolotin-Fukuhara M."/>
            <person name="Thierry A."/>
            <person name="Bouchier C."/>
            <person name="Caudron B."/>
            <person name="Scarpelli C."/>
            <person name="Gaillardin C."/>
            <person name="Weissenbach J."/>
            <person name="Wincker P."/>
            <person name="Souciet J.L."/>
        </authorList>
    </citation>
    <scope>NUCLEOTIDE SEQUENCE [LARGE SCALE GENOMIC DNA]</scope>
    <source>
        <strain evidence="2">ATCC 36239 / CBS 767 / BCRC 21394 / JCM 1990 / NBRC 0083 / IGC 2968</strain>
    </source>
</reference>
<dbReference type="VEuPathDB" id="FungiDB:DEHA2C06600g"/>
<dbReference type="OMA" id="HIHAYNG"/>
<protein>
    <submittedName>
        <fullName evidence="1">DEHA2C06600p</fullName>
    </submittedName>
</protein>
<gene>
    <name evidence="1" type="ordered locus">DEHA2C06600g</name>
</gene>
<dbReference type="eggNOG" id="ENOG502SIC9">
    <property type="taxonomic scope" value="Eukaryota"/>
</dbReference>
<organism evidence="1 2">
    <name type="scientific">Debaryomyces hansenii (strain ATCC 36239 / CBS 767 / BCRC 21394 / JCM 1990 / NBRC 0083 / IGC 2968)</name>
    <name type="common">Yeast</name>
    <name type="synonym">Torulaspora hansenii</name>
    <dbReference type="NCBI Taxonomy" id="284592"/>
    <lineage>
        <taxon>Eukaryota</taxon>
        <taxon>Fungi</taxon>
        <taxon>Dikarya</taxon>
        <taxon>Ascomycota</taxon>
        <taxon>Saccharomycotina</taxon>
        <taxon>Pichiomycetes</taxon>
        <taxon>Debaryomycetaceae</taxon>
        <taxon>Debaryomyces</taxon>
    </lineage>
</organism>
<evidence type="ECO:0000313" key="1">
    <source>
        <dbReference type="EMBL" id="CAG86030.1"/>
    </source>
</evidence>
<dbReference type="AlphaFoldDB" id="Q6BUZ7"/>